<dbReference type="CDD" id="cd07185">
    <property type="entry name" value="OmpA_C-like"/>
    <property type="match status" value="1"/>
</dbReference>
<reference evidence="4" key="1">
    <citation type="journal article" date="2019" name="Int. J. Syst. Evol. Microbiol.">
        <title>The Global Catalogue of Microorganisms (GCM) 10K type strain sequencing project: providing services to taxonomists for standard genome sequencing and annotation.</title>
        <authorList>
            <consortium name="The Broad Institute Genomics Platform"/>
            <consortium name="The Broad Institute Genome Sequencing Center for Infectious Disease"/>
            <person name="Wu L."/>
            <person name="Ma J."/>
        </authorList>
    </citation>
    <scope>NUCLEOTIDE SEQUENCE [LARGE SCALE GENOMIC DNA]</scope>
    <source>
        <strain evidence="4">CGMCC 1.16033</strain>
    </source>
</reference>
<dbReference type="InterPro" id="IPR006665">
    <property type="entry name" value="OmpA-like"/>
</dbReference>
<gene>
    <name evidence="3" type="ORF">GCM10011520_32900</name>
</gene>
<dbReference type="InterPro" id="IPR036737">
    <property type="entry name" value="OmpA-like_sf"/>
</dbReference>
<organism evidence="3 4">
    <name type="scientific">Shewanella carassii</name>
    <dbReference type="NCBI Taxonomy" id="1987584"/>
    <lineage>
        <taxon>Bacteria</taxon>
        <taxon>Pseudomonadati</taxon>
        <taxon>Pseudomonadota</taxon>
        <taxon>Gammaproteobacteria</taxon>
        <taxon>Alteromonadales</taxon>
        <taxon>Shewanellaceae</taxon>
        <taxon>Shewanella</taxon>
    </lineage>
</organism>
<evidence type="ECO:0000256" key="1">
    <source>
        <dbReference type="PROSITE-ProRule" id="PRU00473"/>
    </source>
</evidence>
<evidence type="ECO:0000313" key="3">
    <source>
        <dbReference type="EMBL" id="GGE89859.1"/>
    </source>
</evidence>
<dbReference type="SUPFAM" id="SSF103088">
    <property type="entry name" value="OmpA-like"/>
    <property type="match status" value="1"/>
</dbReference>
<keyword evidence="4" id="KW-1185">Reference proteome</keyword>
<dbReference type="Gene3D" id="3.30.1330.60">
    <property type="entry name" value="OmpA-like domain"/>
    <property type="match status" value="1"/>
</dbReference>
<dbReference type="PANTHER" id="PTHR30329:SF21">
    <property type="entry name" value="LIPOPROTEIN YIAD-RELATED"/>
    <property type="match status" value="1"/>
</dbReference>
<keyword evidence="1" id="KW-0472">Membrane</keyword>
<dbReference type="PROSITE" id="PS51123">
    <property type="entry name" value="OMPA_2"/>
    <property type="match status" value="1"/>
</dbReference>
<dbReference type="InterPro" id="IPR041544">
    <property type="entry name" value="MotY_N"/>
</dbReference>
<dbReference type="Pfam" id="PF00691">
    <property type="entry name" value="OmpA"/>
    <property type="match status" value="1"/>
</dbReference>
<comment type="caution">
    <text evidence="3">The sequence shown here is derived from an EMBL/GenBank/DDBJ whole genome shotgun (WGS) entry which is preliminary data.</text>
</comment>
<sequence>MTYRVAADDTDWQLTTSVFACRLSYRVPGAGLLQLELLPGQHSNLSLTSSWLTQAIPAQASVSYPAWSQGFPDVIQSHPMHWQAGKASLRADQLDIYLKGLEQGWRWKFALGQNAEMILEVDTLSAKDHLQELSQCRHKLVPQDYEYVHDLSIFYPSGTAGLDSAMLADIAAVARYVEADRSIKTILIDGHADDSSSRLVDLVLSKDRVENVVAALVEMGVKRQMIEARHHGNRQPYSKERSEVNRRVRIRLVKAI</sequence>
<protein>
    <recommendedName>
        <fullName evidence="2">OmpA-like domain-containing protein</fullName>
    </recommendedName>
</protein>
<evidence type="ECO:0000259" key="2">
    <source>
        <dbReference type="PROSITE" id="PS51123"/>
    </source>
</evidence>
<dbReference type="Proteomes" id="UP000606498">
    <property type="component" value="Unassembled WGS sequence"/>
</dbReference>
<name>A0ABQ1TDS9_9GAMM</name>
<evidence type="ECO:0000313" key="4">
    <source>
        <dbReference type="Proteomes" id="UP000606498"/>
    </source>
</evidence>
<dbReference type="Pfam" id="PF18393">
    <property type="entry name" value="MotY_N"/>
    <property type="match status" value="1"/>
</dbReference>
<dbReference type="PANTHER" id="PTHR30329">
    <property type="entry name" value="STATOR ELEMENT OF FLAGELLAR MOTOR COMPLEX"/>
    <property type="match status" value="1"/>
</dbReference>
<dbReference type="InterPro" id="IPR050330">
    <property type="entry name" value="Bact_OuterMem_StrucFunc"/>
</dbReference>
<proteinExistence type="predicted"/>
<dbReference type="EMBL" id="BMKO01000010">
    <property type="protein sequence ID" value="GGE89859.1"/>
    <property type="molecule type" value="Genomic_DNA"/>
</dbReference>
<dbReference type="Gene3D" id="2.60.40.2540">
    <property type="match status" value="1"/>
</dbReference>
<accession>A0ABQ1TDS9</accession>
<feature type="domain" description="OmpA-like" evidence="2">
    <location>
        <begin position="143"/>
        <end position="256"/>
    </location>
</feature>